<feature type="transmembrane region" description="Helical" evidence="6">
    <location>
        <begin position="305"/>
        <end position="323"/>
    </location>
</feature>
<evidence type="ECO:0000256" key="4">
    <source>
        <dbReference type="ARBA" id="ARBA00022679"/>
    </source>
</evidence>
<keyword evidence="2" id="KW-1003">Cell membrane</keyword>
<dbReference type="GO" id="GO:0005886">
    <property type="term" value="C:plasma membrane"/>
    <property type="evidence" value="ECO:0007669"/>
    <property type="project" value="UniProtKB-SubCell"/>
</dbReference>
<keyword evidence="6" id="KW-1133">Transmembrane helix</keyword>
<dbReference type="AlphaFoldDB" id="A0A2T0WLR6"/>
<feature type="transmembrane region" description="Helical" evidence="6">
    <location>
        <begin position="335"/>
        <end position="355"/>
    </location>
</feature>
<keyword evidence="6" id="KW-0812">Transmembrane</keyword>
<dbReference type="InterPro" id="IPR029044">
    <property type="entry name" value="Nucleotide-diphossugar_trans"/>
</dbReference>
<accession>A0A2T0WLR6</accession>
<dbReference type="Pfam" id="PF13641">
    <property type="entry name" value="Glyco_tranf_2_3"/>
    <property type="match status" value="1"/>
</dbReference>
<dbReference type="Proteomes" id="UP000238157">
    <property type="component" value="Unassembled WGS sequence"/>
</dbReference>
<reference evidence="7 8" key="1">
    <citation type="submission" date="2018-03" db="EMBL/GenBank/DDBJ databases">
        <title>Genomic Encyclopedia of Archaeal and Bacterial Type Strains, Phase II (KMG-II): from individual species to whole genera.</title>
        <authorList>
            <person name="Goeker M."/>
        </authorList>
    </citation>
    <scope>NUCLEOTIDE SEQUENCE [LARGE SCALE GENOMIC DNA]</scope>
    <source>
        <strain evidence="7 8">DSM 27929</strain>
    </source>
</reference>
<evidence type="ECO:0000313" key="7">
    <source>
        <dbReference type="EMBL" id="PRY87650.1"/>
    </source>
</evidence>
<dbReference type="EMBL" id="PVTR01000006">
    <property type="protein sequence ID" value="PRY87650.1"/>
    <property type="molecule type" value="Genomic_DNA"/>
</dbReference>
<dbReference type="RefSeq" id="WP_106133931.1">
    <property type="nucleotide sequence ID" value="NZ_PVTR01000006.1"/>
</dbReference>
<gene>
    <name evidence="7" type="ORF">CLW00_106278</name>
</gene>
<organism evidence="7 8">
    <name type="scientific">Mongoliibacter ruber</name>
    <dbReference type="NCBI Taxonomy" id="1750599"/>
    <lineage>
        <taxon>Bacteria</taxon>
        <taxon>Pseudomonadati</taxon>
        <taxon>Bacteroidota</taxon>
        <taxon>Cytophagia</taxon>
        <taxon>Cytophagales</taxon>
        <taxon>Cyclobacteriaceae</taxon>
        <taxon>Mongoliibacter</taxon>
    </lineage>
</organism>
<dbReference type="GO" id="GO:0016757">
    <property type="term" value="F:glycosyltransferase activity"/>
    <property type="evidence" value="ECO:0007669"/>
    <property type="project" value="UniProtKB-KW"/>
</dbReference>
<evidence type="ECO:0000256" key="5">
    <source>
        <dbReference type="ARBA" id="ARBA00023136"/>
    </source>
</evidence>
<dbReference type="Gene3D" id="3.90.550.10">
    <property type="entry name" value="Spore Coat Polysaccharide Biosynthesis Protein SpsA, Chain A"/>
    <property type="match status" value="1"/>
</dbReference>
<keyword evidence="5 6" id="KW-0472">Membrane</keyword>
<keyword evidence="4 7" id="KW-0808">Transferase</keyword>
<evidence type="ECO:0000256" key="3">
    <source>
        <dbReference type="ARBA" id="ARBA00022676"/>
    </source>
</evidence>
<dbReference type="PANTHER" id="PTHR43646:SF2">
    <property type="entry name" value="GLYCOSYLTRANSFERASE 2-LIKE DOMAIN-CONTAINING PROTEIN"/>
    <property type="match status" value="1"/>
</dbReference>
<feature type="transmembrane region" description="Helical" evidence="6">
    <location>
        <begin position="6"/>
        <end position="27"/>
    </location>
</feature>
<dbReference type="SUPFAM" id="SSF53448">
    <property type="entry name" value="Nucleotide-diphospho-sugar transferases"/>
    <property type="match status" value="1"/>
</dbReference>
<evidence type="ECO:0000256" key="6">
    <source>
        <dbReference type="SAM" id="Phobius"/>
    </source>
</evidence>
<dbReference type="PANTHER" id="PTHR43646">
    <property type="entry name" value="GLYCOSYLTRANSFERASE"/>
    <property type="match status" value="1"/>
</dbReference>
<keyword evidence="3" id="KW-0328">Glycosyltransferase</keyword>
<feature type="transmembrane region" description="Helical" evidence="6">
    <location>
        <begin position="277"/>
        <end position="299"/>
    </location>
</feature>
<comment type="caution">
    <text evidence="7">The sequence shown here is derived from an EMBL/GenBank/DDBJ whole genome shotgun (WGS) entry which is preliminary data.</text>
</comment>
<comment type="subcellular location">
    <subcellularLocation>
        <location evidence="1">Cell membrane</location>
    </subcellularLocation>
</comment>
<dbReference type="OrthoDB" id="9800276at2"/>
<evidence type="ECO:0000256" key="2">
    <source>
        <dbReference type="ARBA" id="ARBA00022475"/>
    </source>
</evidence>
<evidence type="ECO:0000256" key="1">
    <source>
        <dbReference type="ARBA" id="ARBA00004236"/>
    </source>
</evidence>
<evidence type="ECO:0000313" key="8">
    <source>
        <dbReference type="Proteomes" id="UP000238157"/>
    </source>
</evidence>
<proteinExistence type="predicted"/>
<keyword evidence="8" id="KW-1185">Reference proteome</keyword>
<protein>
    <submittedName>
        <fullName evidence="7">Cellulose synthase/poly-beta-1,6-N-acetylglucosamine synthase-like glycosyltransferase</fullName>
    </submittedName>
</protein>
<name>A0A2T0WLR6_9BACT</name>
<sequence>MSILALIFVLGLMVQDVLLFLLIRYNFKLYIKPEQKHWPKVSVLIPSRNEESNIQSCLEAISKLDYPQDKLQLILGNDGSTDQTEIIIKSCIDKMGFDVKFLNIEKTISGLNGKASALSQMAKYARGEVLLFTDADCRPHTNWIKSMVAAQMTSGAALVTGITRVEGKHWFAKMQEIDWWLTLGMVKSMSDIGLNLTSMGNNMLITKEAYDAVGGFEGIPFSLTEDFEMARQINKRGFEHVHQVTSGNLISTQGQKNFPGLLSQRKRWMAGAMALPWSWKLLLGFQVMFFPAMLILLFLHPFESILIWLLKVLIQGLFVYGFASKTSSKLKIRHLLLFEIYYMITSWSTIVYYFWPAKTDWKGRKYG</sequence>